<proteinExistence type="predicted"/>
<evidence type="ECO:0000313" key="1">
    <source>
        <dbReference type="EMBL" id="KAJ2977130.1"/>
    </source>
</evidence>
<evidence type="ECO:0000313" key="2">
    <source>
        <dbReference type="Proteomes" id="UP001143910"/>
    </source>
</evidence>
<comment type="caution">
    <text evidence="1">The sequence shown here is derived from an EMBL/GenBank/DDBJ whole genome shotgun (WGS) entry which is preliminary data.</text>
</comment>
<reference evidence="1" key="1">
    <citation type="submission" date="2022-08" db="EMBL/GenBank/DDBJ databases">
        <title>Genome Sequence of Lecanicillium fungicola.</title>
        <authorList>
            <person name="Buettner E."/>
        </authorList>
    </citation>
    <scope>NUCLEOTIDE SEQUENCE</scope>
    <source>
        <strain evidence="1">Babe33</strain>
    </source>
</reference>
<organism evidence="1 2">
    <name type="scientific">Zarea fungicola</name>
    <dbReference type="NCBI Taxonomy" id="93591"/>
    <lineage>
        <taxon>Eukaryota</taxon>
        <taxon>Fungi</taxon>
        <taxon>Dikarya</taxon>
        <taxon>Ascomycota</taxon>
        <taxon>Pezizomycotina</taxon>
        <taxon>Sordariomycetes</taxon>
        <taxon>Hypocreomycetidae</taxon>
        <taxon>Hypocreales</taxon>
        <taxon>Cordycipitaceae</taxon>
        <taxon>Zarea</taxon>
    </lineage>
</organism>
<protein>
    <submittedName>
        <fullName evidence="1">Uncharacterized protein</fullName>
    </submittedName>
</protein>
<gene>
    <name evidence="1" type="ORF">NQ176_g4549</name>
</gene>
<name>A0ACC1NCV2_9HYPO</name>
<accession>A0ACC1NCV2</accession>
<sequence length="789" mass="84671">MVVRFAPPLHRFSTFIQVTNLFSPTATGIPDFNGHTSFIATDGRVKNPIPSKLKGITDNKSGNFAVMHIELARSEKSMRNDAAKRTSEGTEAAARIANQAGYQSVKRSKLAWQPSGVDPSSRDIKAEQTRLLAVLRSQSPASVVDQLCKAIAYFGGAPGAPSHEGQNAYPQSHQSNGSGSLLVCWLAELFPQAAPDPASLPTQSFATPHPNSSEEQIPSLINQPQPGYNATQREGDTNTQPKTTTSEPVVDADATVAPVKRGRGRPKGSKGKPKNKEHAPPNDAEPMASQNSRGPPPGGSWPGQPMYQPQQGTTDQPEAGTPGKKRGRPKGSKNKPKDTTPGDQPGEQGAGQDVDAAHESFLSPMAQITNSISLNQDGARTTSTPSGLSNMIESSSAQTQSNWTSIGLHTGSDVGPATSRKRKGDKSKHDTANNNANMSQGMQQDSSHSIEQTGKRRRFSKDSAAFPQPGQPRMNSAESPVQTSSFQSTSQQMISSGTIDPAQQSLNRKPSARSQPPNHPTQSQPQQQHFGQQPNQTQQHLQQQSYNQHPHQAQSQQQAFTQQPNQQQAQQQTFNQQQGQPQQPFPNAQQKSPVVGGNGSPSTMDMSGPGLSRSVMYNQQQQQQFQHFMNQQRMSVDMNSATNSQSQFAQSHNSSKSPMFPQGGHMVRAASGDAAMHQQQRPSPAGQTAQLAHDGSRIAPTGFTGRAPPATSAGGSPSINSPFPPSYTGRTYMGMNYGGMGGGRVADATGNPFGGSAGQMDAMASADQVNMRHRMYQSMQQQQQQQQRQ</sequence>
<dbReference type="EMBL" id="JANJQO010000503">
    <property type="protein sequence ID" value="KAJ2977130.1"/>
    <property type="molecule type" value="Genomic_DNA"/>
</dbReference>
<dbReference type="Proteomes" id="UP001143910">
    <property type="component" value="Unassembled WGS sequence"/>
</dbReference>
<keyword evidence="2" id="KW-1185">Reference proteome</keyword>